<reference evidence="2" key="1">
    <citation type="submission" date="2016-10" db="EMBL/GenBank/DDBJ databases">
        <authorList>
            <person name="Varghese N."/>
            <person name="Submissions S."/>
        </authorList>
    </citation>
    <scope>NUCLEOTIDE SEQUENCE [LARGE SCALE GENOMIC DNA]</scope>
    <source>
        <strain evidence="2">DSM 19482</strain>
    </source>
</reference>
<accession>A0A1U7PVN4</accession>
<name>A0A1U7PVN4_9FLAO</name>
<dbReference type="STRING" id="1121284.SAMN05660493_02337"/>
<dbReference type="EMBL" id="FTPU01000026">
    <property type="protein sequence ID" value="SIT97615.1"/>
    <property type="molecule type" value="Genomic_DNA"/>
</dbReference>
<protein>
    <submittedName>
        <fullName evidence="1">RteC protein</fullName>
    </submittedName>
</protein>
<dbReference type="Proteomes" id="UP000187261">
    <property type="component" value="Unassembled WGS sequence"/>
</dbReference>
<dbReference type="InterPro" id="IPR018534">
    <property type="entry name" value="Tet_reg_excision_RteC"/>
</dbReference>
<dbReference type="AlphaFoldDB" id="A0A1U7PVN4"/>
<proteinExistence type="predicted"/>
<sequence>MASSLNHIISEIQRKEKAISLTSPNEIDEAYQMTIYLKEYLWSIREDVTKQGFKNQWEEINFFRNIKPYILSKLIYHNKIFRIQTACPVDGGKMYASYFSEQLQELKQEYREHIYNSDFYRYYRSGRTDRDETYFRLGNINFHDGLNSFVFEIDPLFSTYYDNKVARIIANELLYTYILQKINNDEIAGSLSTNSISSDGILWTDTKNALIELIYALYANGSLSYGKIGIRKVSLALERLFQITLGDLHNSFSSNEISSRLPNVIFRPIEIFFGRIYGQRFIEDYFANQPLNCHRQ</sequence>
<keyword evidence="2" id="KW-1185">Reference proteome</keyword>
<gene>
    <name evidence="1" type="ORF">SAMN05660493_02337</name>
</gene>
<organism evidence="1 2">
    <name type="scientific">Epilithonimonas bovis DSM 19482</name>
    <dbReference type="NCBI Taxonomy" id="1121284"/>
    <lineage>
        <taxon>Bacteria</taxon>
        <taxon>Pseudomonadati</taxon>
        <taxon>Bacteroidota</taxon>
        <taxon>Flavobacteriia</taxon>
        <taxon>Flavobacteriales</taxon>
        <taxon>Weeksellaceae</taxon>
        <taxon>Chryseobacterium group</taxon>
        <taxon>Epilithonimonas</taxon>
    </lineage>
</organism>
<evidence type="ECO:0000313" key="1">
    <source>
        <dbReference type="EMBL" id="SIT97615.1"/>
    </source>
</evidence>
<dbReference type="Pfam" id="PF09357">
    <property type="entry name" value="RteC"/>
    <property type="match status" value="1"/>
</dbReference>
<evidence type="ECO:0000313" key="2">
    <source>
        <dbReference type="Proteomes" id="UP000187261"/>
    </source>
</evidence>